<evidence type="ECO:0000313" key="1">
    <source>
        <dbReference type="EMBL" id="CAG8771458.1"/>
    </source>
</evidence>
<feature type="non-terminal residue" evidence="1">
    <location>
        <position position="44"/>
    </location>
</feature>
<organism evidence="1 2">
    <name type="scientific">Acaulospora colombiana</name>
    <dbReference type="NCBI Taxonomy" id="27376"/>
    <lineage>
        <taxon>Eukaryota</taxon>
        <taxon>Fungi</taxon>
        <taxon>Fungi incertae sedis</taxon>
        <taxon>Mucoromycota</taxon>
        <taxon>Glomeromycotina</taxon>
        <taxon>Glomeromycetes</taxon>
        <taxon>Diversisporales</taxon>
        <taxon>Acaulosporaceae</taxon>
        <taxon>Acaulospora</taxon>
    </lineage>
</organism>
<keyword evidence="2" id="KW-1185">Reference proteome</keyword>
<gene>
    <name evidence="1" type="ORF">ACOLOM_LOCUS13825</name>
</gene>
<dbReference type="EMBL" id="CAJVPT010065153">
    <property type="protein sequence ID" value="CAG8771458.1"/>
    <property type="molecule type" value="Genomic_DNA"/>
</dbReference>
<comment type="caution">
    <text evidence="1">The sequence shown here is derived from an EMBL/GenBank/DDBJ whole genome shotgun (WGS) entry which is preliminary data.</text>
</comment>
<dbReference type="Proteomes" id="UP000789525">
    <property type="component" value="Unassembled WGS sequence"/>
</dbReference>
<name>A0ACA9R0L1_9GLOM</name>
<reference evidence="1" key="1">
    <citation type="submission" date="2021-06" db="EMBL/GenBank/DDBJ databases">
        <authorList>
            <person name="Kallberg Y."/>
            <person name="Tangrot J."/>
            <person name="Rosling A."/>
        </authorList>
    </citation>
    <scope>NUCLEOTIDE SEQUENCE</scope>
    <source>
        <strain evidence="1">CL356</strain>
    </source>
</reference>
<proteinExistence type="predicted"/>
<sequence length="44" mass="4762">DMELWELDVDFGDAPGVHLPGIKGSQRDAIKGYLDWGRFTGAAG</sequence>
<protein>
    <submittedName>
        <fullName evidence="1">220_t:CDS:1</fullName>
    </submittedName>
</protein>
<feature type="non-terminal residue" evidence="1">
    <location>
        <position position="1"/>
    </location>
</feature>
<accession>A0ACA9R0L1</accession>
<evidence type="ECO:0000313" key="2">
    <source>
        <dbReference type="Proteomes" id="UP000789525"/>
    </source>
</evidence>